<gene>
    <name evidence="1" type="ORF">ACEU3E_07950</name>
</gene>
<reference evidence="1 2" key="1">
    <citation type="submission" date="2024-09" db="EMBL/GenBank/DDBJ databases">
        <authorList>
            <person name="Makale K.P.P."/>
            <person name="Makhzoum A."/>
            <person name="Rantong G."/>
            <person name="Rahube T.O."/>
        </authorList>
    </citation>
    <scope>NUCLEOTIDE SEQUENCE [LARGE SCALE GENOMIC DNA]</scope>
    <source>
        <strain evidence="1 2">KM_D13</strain>
    </source>
</reference>
<dbReference type="EMBL" id="JBHDLN010000003">
    <property type="protein sequence ID" value="MFB0842099.1"/>
    <property type="molecule type" value="Genomic_DNA"/>
</dbReference>
<evidence type="ECO:0000313" key="2">
    <source>
        <dbReference type="Proteomes" id="UP001575622"/>
    </source>
</evidence>
<dbReference type="RefSeq" id="WP_373949832.1">
    <property type="nucleotide sequence ID" value="NZ_JBHDLN010000003.1"/>
</dbReference>
<comment type="caution">
    <text evidence="1">The sequence shown here is derived from an EMBL/GenBank/DDBJ whole genome shotgun (WGS) entry which is preliminary data.</text>
</comment>
<proteinExistence type="predicted"/>
<name>A0ABV4UYB2_9BACL</name>
<evidence type="ECO:0000313" key="1">
    <source>
        <dbReference type="EMBL" id="MFB0842099.1"/>
    </source>
</evidence>
<organism evidence="1 2">
    <name type="scientific">Paenibacillus oleatilyticus</name>
    <dbReference type="NCBI Taxonomy" id="2594886"/>
    <lineage>
        <taxon>Bacteria</taxon>
        <taxon>Bacillati</taxon>
        <taxon>Bacillota</taxon>
        <taxon>Bacilli</taxon>
        <taxon>Bacillales</taxon>
        <taxon>Paenibacillaceae</taxon>
        <taxon>Paenibacillus</taxon>
    </lineage>
</organism>
<dbReference type="Proteomes" id="UP001575622">
    <property type="component" value="Unassembled WGS sequence"/>
</dbReference>
<accession>A0ABV4UYB2</accession>
<keyword evidence="2" id="KW-1185">Reference proteome</keyword>
<sequence>MYIDHEIAVVKEDAEECAREVNKTAEEVLEENLTALCGSFEILRGALQLQED</sequence>
<protein>
    <submittedName>
        <fullName evidence="1">Uncharacterized protein</fullName>
    </submittedName>
</protein>